<evidence type="ECO:0000256" key="1">
    <source>
        <dbReference type="SAM" id="MobiDB-lite"/>
    </source>
</evidence>
<reference evidence="3" key="1">
    <citation type="journal article" date="2019" name="Int. J. Syst. Evol. Microbiol.">
        <title>The Global Catalogue of Microorganisms (GCM) 10K type strain sequencing project: providing services to taxonomists for standard genome sequencing and annotation.</title>
        <authorList>
            <consortium name="The Broad Institute Genomics Platform"/>
            <consortium name="The Broad Institute Genome Sequencing Center for Infectious Disease"/>
            <person name="Wu L."/>
            <person name="Ma J."/>
        </authorList>
    </citation>
    <scope>NUCLEOTIDE SEQUENCE [LARGE SCALE GENOMIC DNA]</scope>
    <source>
        <strain evidence="3">CCUG 63418</strain>
    </source>
</reference>
<comment type="caution">
    <text evidence="2">The sequence shown here is derived from an EMBL/GenBank/DDBJ whole genome shotgun (WGS) entry which is preliminary data.</text>
</comment>
<proteinExistence type="predicted"/>
<dbReference type="EMBL" id="JBHTHU010000001">
    <property type="protein sequence ID" value="MFD0749269.1"/>
    <property type="molecule type" value="Genomic_DNA"/>
</dbReference>
<organism evidence="2 3">
    <name type="scientific">Mucilaginibacter calamicampi</name>
    <dbReference type="NCBI Taxonomy" id="1302352"/>
    <lineage>
        <taxon>Bacteria</taxon>
        <taxon>Pseudomonadati</taxon>
        <taxon>Bacteroidota</taxon>
        <taxon>Sphingobacteriia</taxon>
        <taxon>Sphingobacteriales</taxon>
        <taxon>Sphingobacteriaceae</taxon>
        <taxon>Mucilaginibacter</taxon>
    </lineage>
</organism>
<protein>
    <submittedName>
        <fullName evidence="2">Uncharacterized protein</fullName>
    </submittedName>
</protein>
<feature type="region of interest" description="Disordered" evidence="1">
    <location>
        <begin position="24"/>
        <end position="54"/>
    </location>
</feature>
<evidence type="ECO:0000313" key="3">
    <source>
        <dbReference type="Proteomes" id="UP001596958"/>
    </source>
</evidence>
<accession>A0ABW2YSQ6</accession>
<evidence type="ECO:0000313" key="2">
    <source>
        <dbReference type="EMBL" id="MFD0749269.1"/>
    </source>
</evidence>
<keyword evidence="3" id="KW-1185">Reference proteome</keyword>
<name>A0ABW2YSQ6_9SPHI</name>
<dbReference type="Proteomes" id="UP001596958">
    <property type="component" value="Unassembled WGS sequence"/>
</dbReference>
<sequence>MKSLKKTSKAAGLLLLCRGLLQRSENAGGGGRDRSGILRRRYSGEPGPDLSGAAQTDKNVYKRVFVTADGKCCGDLPQQILDHE</sequence>
<gene>
    <name evidence="2" type="ORF">ACFQZS_03890</name>
</gene>